<evidence type="ECO:0000256" key="3">
    <source>
        <dbReference type="ARBA" id="ARBA00005509"/>
    </source>
</evidence>
<sequence>MEACGDDGGNTLSPTKVPNTYSNIHVAHVEGSAEILIEPDVVEFLFRVESIKDKAEDAKQSVTKRIDYLLQIIRNANIKGDVTVTTNRLLQRTGEQFRLIGEVLVQCDAEQKYEEIINIIVEKLESGVTISEPHFFHSSKSIQEGRQHALKLAVSSARSKAQEIALSSGQQAGQALIVEEKESRITRVKPLPPNLWESISKKRFSQAHEIQSRVVAVYELTPGNKCKE</sequence>
<dbReference type="Pfam" id="PF04402">
    <property type="entry name" value="SIMPL"/>
    <property type="match status" value="1"/>
</dbReference>
<evidence type="ECO:0000313" key="7">
    <source>
        <dbReference type="Proteomes" id="UP001378592"/>
    </source>
</evidence>
<dbReference type="GO" id="GO:0043123">
    <property type="term" value="P:positive regulation of canonical NF-kappaB signal transduction"/>
    <property type="evidence" value="ECO:0007669"/>
    <property type="project" value="InterPro"/>
</dbReference>
<dbReference type="GO" id="GO:0005634">
    <property type="term" value="C:nucleus"/>
    <property type="evidence" value="ECO:0007669"/>
    <property type="project" value="UniProtKB-SubCell"/>
</dbReference>
<dbReference type="PANTHER" id="PTHR18842:SF2">
    <property type="entry name" value="INTERLEUKIN-1 RECEPTOR-ASSOCIATED KINASE 1-BINDING PROTEIN 1"/>
    <property type="match status" value="1"/>
</dbReference>
<keyword evidence="5" id="KW-0539">Nucleus</keyword>
<evidence type="ECO:0000313" key="6">
    <source>
        <dbReference type="EMBL" id="KAK7868338.1"/>
    </source>
</evidence>
<evidence type="ECO:0000256" key="1">
    <source>
        <dbReference type="ARBA" id="ARBA00004123"/>
    </source>
</evidence>
<evidence type="ECO:0000256" key="4">
    <source>
        <dbReference type="ARBA" id="ARBA00022490"/>
    </source>
</evidence>
<evidence type="ECO:0000256" key="5">
    <source>
        <dbReference type="ARBA" id="ARBA00023242"/>
    </source>
</evidence>
<reference evidence="6 7" key="1">
    <citation type="submission" date="2024-03" db="EMBL/GenBank/DDBJ databases">
        <title>The genome assembly and annotation of the cricket Gryllus longicercus Weissman &amp; Gray.</title>
        <authorList>
            <person name="Szrajer S."/>
            <person name="Gray D."/>
            <person name="Ylla G."/>
        </authorList>
    </citation>
    <scope>NUCLEOTIDE SEQUENCE [LARGE SCALE GENOMIC DNA]</scope>
    <source>
        <strain evidence="6">DAG 2021-001</strain>
        <tissue evidence="6">Whole body minus gut</tissue>
    </source>
</reference>
<keyword evidence="4" id="KW-0963">Cytoplasm</keyword>
<name>A0AAN9W3S5_9ORTH</name>
<comment type="similarity">
    <text evidence="3">Belongs to the IRAK1BP1 family.</text>
</comment>
<dbReference type="GO" id="GO:0006955">
    <property type="term" value="P:immune response"/>
    <property type="evidence" value="ECO:0007669"/>
    <property type="project" value="InterPro"/>
</dbReference>
<proteinExistence type="inferred from homology"/>
<dbReference type="EMBL" id="JAZDUA010000096">
    <property type="protein sequence ID" value="KAK7868338.1"/>
    <property type="molecule type" value="Genomic_DNA"/>
</dbReference>
<gene>
    <name evidence="6" type="ORF">R5R35_013639</name>
</gene>
<dbReference type="Proteomes" id="UP001378592">
    <property type="component" value="Unassembled WGS sequence"/>
</dbReference>
<dbReference type="PANTHER" id="PTHR18842">
    <property type="entry name" value="INTERLEUKIN-1 RECEPTOR-ASSOCIATED KINASE 1-BINDING PROTEIN 1"/>
    <property type="match status" value="1"/>
</dbReference>
<dbReference type="GO" id="GO:0005737">
    <property type="term" value="C:cytoplasm"/>
    <property type="evidence" value="ECO:0007669"/>
    <property type="project" value="UniProtKB-SubCell"/>
</dbReference>
<organism evidence="6 7">
    <name type="scientific">Gryllus longicercus</name>
    <dbReference type="NCBI Taxonomy" id="2509291"/>
    <lineage>
        <taxon>Eukaryota</taxon>
        <taxon>Metazoa</taxon>
        <taxon>Ecdysozoa</taxon>
        <taxon>Arthropoda</taxon>
        <taxon>Hexapoda</taxon>
        <taxon>Insecta</taxon>
        <taxon>Pterygota</taxon>
        <taxon>Neoptera</taxon>
        <taxon>Polyneoptera</taxon>
        <taxon>Orthoptera</taxon>
        <taxon>Ensifera</taxon>
        <taxon>Gryllidea</taxon>
        <taxon>Grylloidea</taxon>
        <taxon>Gryllidae</taxon>
        <taxon>Gryllinae</taxon>
        <taxon>Gryllus</taxon>
    </lineage>
</organism>
<keyword evidence="7" id="KW-1185">Reference proteome</keyword>
<dbReference type="InterPro" id="IPR007497">
    <property type="entry name" value="SIMPL/DUF541"/>
</dbReference>
<evidence type="ECO:0000256" key="2">
    <source>
        <dbReference type="ARBA" id="ARBA00004496"/>
    </source>
</evidence>
<comment type="subcellular location">
    <subcellularLocation>
        <location evidence="2">Cytoplasm</location>
    </subcellularLocation>
    <subcellularLocation>
        <location evidence="1">Nucleus</location>
    </subcellularLocation>
</comment>
<dbReference type="AlphaFoldDB" id="A0AAN9W3S5"/>
<accession>A0AAN9W3S5</accession>
<protein>
    <submittedName>
        <fullName evidence="6">Uncharacterized protein</fullName>
    </submittedName>
</protein>
<comment type="caution">
    <text evidence="6">The sequence shown here is derived from an EMBL/GenBank/DDBJ whole genome shotgun (WGS) entry which is preliminary data.</text>
</comment>
<dbReference type="InterPro" id="IPR030312">
    <property type="entry name" value="IRAK1BP1"/>
</dbReference>